<accession>A0A3B0VK89</accession>
<dbReference type="AlphaFoldDB" id="A0A3B0VK89"/>
<feature type="transmembrane region" description="Helical" evidence="2">
    <location>
        <begin position="6"/>
        <end position="28"/>
    </location>
</feature>
<keyword evidence="2" id="KW-0812">Transmembrane</keyword>
<evidence type="ECO:0000256" key="1">
    <source>
        <dbReference type="SAM" id="MobiDB-lite"/>
    </source>
</evidence>
<keyword evidence="2" id="KW-1133">Transmembrane helix</keyword>
<dbReference type="EMBL" id="UOEU01000657">
    <property type="protein sequence ID" value="VAW37239.1"/>
    <property type="molecule type" value="Genomic_DNA"/>
</dbReference>
<keyword evidence="2" id="KW-0472">Membrane</keyword>
<gene>
    <name evidence="3" type="ORF">MNBD_CHLOROFLEXI01-4819</name>
</gene>
<evidence type="ECO:0000256" key="2">
    <source>
        <dbReference type="SAM" id="Phobius"/>
    </source>
</evidence>
<sequence length="70" mass="7378">MSGNGLIVAFFALAFLAFCLTAVALYALSRDKDDAADKSISGLTDLRLGSIARPKQPDTNAENDSSDLVD</sequence>
<protein>
    <submittedName>
        <fullName evidence="3">Uncharacterized protein</fullName>
    </submittedName>
</protein>
<proteinExistence type="predicted"/>
<reference evidence="3" key="1">
    <citation type="submission" date="2018-06" db="EMBL/GenBank/DDBJ databases">
        <authorList>
            <person name="Zhirakovskaya E."/>
        </authorList>
    </citation>
    <scope>NUCLEOTIDE SEQUENCE</scope>
</reference>
<organism evidence="3">
    <name type="scientific">hydrothermal vent metagenome</name>
    <dbReference type="NCBI Taxonomy" id="652676"/>
    <lineage>
        <taxon>unclassified sequences</taxon>
        <taxon>metagenomes</taxon>
        <taxon>ecological metagenomes</taxon>
    </lineage>
</organism>
<evidence type="ECO:0000313" key="3">
    <source>
        <dbReference type="EMBL" id="VAW37239.1"/>
    </source>
</evidence>
<feature type="region of interest" description="Disordered" evidence="1">
    <location>
        <begin position="51"/>
        <end position="70"/>
    </location>
</feature>
<name>A0A3B0VK89_9ZZZZ</name>